<dbReference type="PANTHER" id="PTHR11319:SF35">
    <property type="entry name" value="OUTER MEMBRANE PROTEIN PMPC-RELATED"/>
    <property type="match status" value="1"/>
</dbReference>
<comment type="caution">
    <text evidence="9">The sequence shown here is derived from an EMBL/GenBank/DDBJ whole genome shotgun (WGS) entry which is preliminary data.</text>
</comment>
<dbReference type="GO" id="GO:0005576">
    <property type="term" value="C:extracellular region"/>
    <property type="evidence" value="ECO:0007669"/>
    <property type="project" value="UniProtKB-SubCell"/>
</dbReference>
<dbReference type="InterPro" id="IPR003368">
    <property type="entry name" value="POMP_repeat"/>
</dbReference>
<dbReference type="SUPFAM" id="SSF51126">
    <property type="entry name" value="Pectin lyase-like"/>
    <property type="match status" value="2"/>
</dbReference>
<keyword evidence="7" id="KW-0998">Cell outer membrane</keyword>
<dbReference type="AlphaFoldDB" id="A0A2A2HD51"/>
<dbReference type="EMBL" id="LMVN01000021">
    <property type="protein sequence ID" value="PAV07164.1"/>
    <property type="molecule type" value="Genomic_DNA"/>
</dbReference>
<dbReference type="RefSeq" id="WP_095608830.1">
    <property type="nucleotide sequence ID" value="NZ_LMVN01000021.1"/>
</dbReference>
<organism evidence="9 11">
    <name type="scientific">Methanosphaera cuniculi</name>
    <dbReference type="NCBI Taxonomy" id="1077256"/>
    <lineage>
        <taxon>Archaea</taxon>
        <taxon>Methanobacteriati</taxon>
        <taxon>Methanobacteriota</taxon>
        <taxon>Methanomada group</taxon>
        <taxon>Methanobacteria</taxon>
        <taxon>Methanobacteriales</taxon>
        <taxon>Methanobacteriaceae</taxon>
        <taxon>Methanosphaera</taxon>
    </lineage>
</organism>
<dbReference type="Proteomes" id="UP000217528">
    <property type="component" value="Unassembled WGS sequence"/>
</dbReference>
<reference evidence="10 12" key="1">
    <citation type="submission" date="2016-04" db="EMBL/GenBank/DDBJ databases">
        <title>Genome sequence of Methanosphaera cuniculi DSM 4103.</title>
        <authorList>
            <person name="Poehlein A."/>
            <person name="Seedorf H."/>
            <person name="Daniel R."/>
        </authorList>
    </citation>
    <scope>NUCLEOTIDE SEQUENCE [LARGE SCALE GENOMIC DNA]</scope>
    <source>
        <strain evidence="10 12">DSM 4103</strain>
    </source>
</reference>
<dbReference type="EMBL" id="LWMS01000046">
    <property type="protein sequence ID" value="PWL07615.1"/>
    <property type="molecule type" value="Genomic_DNA"/>
</dbReference>
<evidence type="ECO:0000313" key="10">
    <source>
        <dbReference type="EMBL" id="PWL07615.1"/>
    </source>
</evidence>
<evidence type="ECO:0000313" key="12">
    <source>
        <dbReference type="Proteomes" id="UP000246004"/>
    </source>
</evidence>
<keyword evidence="4" id="KW-0964">Secreted</keyword>
<dbReference type="InterPro" id="IPR011050">
    <property type="entry name" value="Pectin_lyase_fold/virulence"/>
</dbReference>
<accession>A0A2A2HD51</accession>
<evidence type="ECO:0000256" key="5">
    <source>
        <dbReference type="ARBA" id="ARBA00022729"/>
    </source>
</evidence>
<gene>
    <name evidence="9" type="ORF">ASJ82_05680</name>
    <name evidence="10" type="ORF">MSCUN_14890</name>
</gene>
<name>A0A2A2HD51_9EURY</name>
<keyword evidence="6" id="KW-0472">Membrane</keyword>
<evidence type="ECO:0000256" key="1">
    <source>
        <dbReference type="ARBA" id="ARBA00004196"/>
    </source>
</evidence>
<dbReference type="OrthoDB" id="18481at2157"/>
<dbReference type="Proteomes" id="UP000246004">
    <property type="component" value="Unassembled WGS sequence"/>
</dbReference>
<dbReference type="InterPro" id="IPR006626">
    <property type="entry name" value="PbH1"/>
</dbReference>
<evidence type="ECO:0000259" key="8">
    <source>
        <dbReference type="Pfam" id="PF13229"/>
    </source>
</evidence>
<dbReference type="InterPro" id="IPR012334">
    <property type="entry name" value="Pectin_lyas_fold"/>
</dbReference>
<evidence type="ECO:0000313" key="9">
    <source>
        <dbReference type="EMBL" id="PAV07164.1"/>
    </source>
</evidence>
<feature type="domain" description="Right handed beta helix" evidence="8">
    <location>
        <begin position="18"/>
        <end position="180"/>
    </location>
</feature>
<sequence length="399" mass="43835">MKVTFQAFTIINAKDTNGAAIYNRGTLNLKGMKIAESTSTNGAIYNKVSLYITKTSFSSNKAKKGAAIYNLGYLNSQYSTFNKNQVSHLGSAIYTTETGKIVIYANNFTENYNSSVYLASRKDNEIRATQFINNTAVNGAAIYNDGILRVNKTYFYNNKATQHGGAIYNKNLMTIQNSTFTQNYAKINGGAINTQSSAKIIYSKLNENTAKYGGAIFNTQNITIQNDKFNTNHVSDHGGAIFNSVSKTGYVKITNSEFTKNTASLGGGVYVHGKVTITINTCSFNENKNNAIYLKTSGDKNTITNTNFTKNNSTKNGGAIFNEATKLTITRSTFKENGNTDGGAIYNYRGYVTVTNSIFKANKRIDLHNTQGKIIADKNWWETNTKPGSTRAFNVTINN</sequence>
<evidence type="ECO:0000256" key="4">
    <source>
        <dbReference type="ARBA" id="ARBA00022525"/>
    </source>
</evidence>
<proteinExistence type="predicted"/>
<evidence type="ECO:0000256" key="3">
    <source>
        <dbReference type="ARBA" id="ARBA00004613"/>
    </source>
</evidence>
<reference evidence="9 11" key="2">
    <citation type="journal article" date="2017" name="BMC Genomics">
        <title>Genomic analysis of methanogenic archaea reveals a shift towards energy conservation.</title>
        <authorList>
            <person name="Gilmore S.P."/>
            <person name="Henske J.K."/>
            <person name="Sexton J.A."/>
            <person name="Solomon K.V."/>
            <person name="Seppala S."/>
            <person name="Yoo J.I."/>
            <person name="Huyett L.M."/>
            <person name="Pressman A."/>
            <person name="Cogan J.Z."/>
            <person name="Kivenson V."/>
            <person name="Peng X."/>
            <person name="Tan Y."/>
            <person name="Valentine D.L."/>
            <person name="O'Malley M.A."/>
        </authorList>
    </citation>
    <scope>NUCLEOTIDE SEQUENCE [LARGE SCALE GENOMIC DNA]</scope>
    <source>
        <strain evidence="9 11">1R-7</strain>
    </source>
</reference>
<evidence type="ECO:0000256" key="2">
    <source>
        <dbReference type="ARBA" id="ARBA00004442"/>
    </source>
</evidence>
<feature type="domain" description="Right handed beta helix" evidence="8">
    <location>
        <begin position="245"/>
        <end position="374"/>
    </location>
</feature>
<evidence type="ECO:0000256" key="6">
    <source>
        <dbReference type="ARBA" id="ARBA00023136"/>
    </source>
</evidence>
<evidence type="ECO:0000313" key="11">
    <source>
        <dbReference type="Proteomes" id="UP000217528"/>
    </source>
</evidence>
<dbReference type="Pfam" id="PF13229">
    <property type="entry name" value="Beta_helix"/>
    <property type="match status" value="2"/>
</dbReference>
<dbReference type="Gene3D" id="2.160.20.10">
    <property type="entry name" value="Single-stranded right-handed beta-helix, Pectin lyase-like"/>
    <property type="match status" value="1"/>
</dbReference>
<dbReference type="NCBIfam" id="TIGR01376">
    <property type="entry name" value="POMP_repeat"/>
    <property type="match status" value="2"/>
</dbReference>
<protein>
    <submittedName>
        <fullName evidence="10">Putative outer membrane protein pmp20</fullName>
    </submittedName>
</protein>
<keyword evidence="5" id="KW-0732">Signal</keyword>
<keyword evidence="11" id="KW-1185">Reference proteome</keyword>
<dbReference type="SMART" id="SM00710">
    <property type="entry name" value="PbH1"/>
    <property type="match status" value="8"/>
</dbReference>
<dbReference type="PANTHER" id="PTHR11319">
    <property type="entry name" value="G PROTEIN-COUPLED RECEPTOR-RELATED"/>
    <property type="match status" value="1"/>
</dbReference>
<dbReference type="InterPro" id="IPR039448">
    <property type="entry name" value="Beta_helix"/>
</dbReference>
<evidence type="ECO:0000256" key="7">
    <source>
        <dbReference type="ARBA" id="ARBA00023237"/>
    </source>
</evidence>
<comment type="subcellular location">
    <subcellularLocation>
        <location evidence="1">Cell envelope</location>
    </subcellularLocation>
    <subcellularLocation>
        <location evidence="2">Cell outer membrane</location>
    </subcellularLocation>
    <subcellularLocation>
        <location evidence="3">Secreted</location>
    </subcellularLocation>
</comment>